<evidence type="ECO:0000313" key="2">
    <source>
        <dbReference type="EMBL" id="NWH04458.1"/>
    </source>
</evidence>
<gene>
    <name evidence="2" type="ORF">HXW94_05540</name>
</gene>
<evidence type="ECO:0000313" key="3">
    <source>
        <dbReference type="Proteomes" id="UP000553343"/>
    </source>
</evidence>
<dbReference type="PROSITE" id="PS50005">
    <property type="entry name" value="TPR"/>
    <property type="match status" value="1"/>
</dbReference>
<organism evidence="2 3">
    <name type="scientific">Desulfobacter latus</name>
    <dbReference type="NCBI Taxonomy" id="2292"/>
    <lineage>
        <taxon>Bacteria</taxon>
        <taxon>Pseudomonadati</taxon>
        <taxon>Thermodesulfobacteriota</taxon>
        <taxon>Desulfobacteria</taxon>
        <taxon>Desulfobacterales</taxon>
        <taxon>Desulfobacteraceae</taxon>
        <taxon>Desulfobacter</taxon>
    </lineage>
</organism>
<sequence length="650" mass="74776">MTNEKSVALTELVASLGYYDAPRLSNWVRGIIKDKEDFKKFIAESEKDNFNKRQEKFLVKSEAETFVDNLCILNPYKRLFPKSTEDGNAFPPYRMLKGGVDSKKISLRGQKLQTRLKIEKKLSEEALRRLPPFYIMLKNYSSIDIESDSLRDLLAVTMQDGAFVDFSESFKISAWNELTELKGKLAEEGESADIYRRIGEKFMELGDADATIEVLDNATNMDQTDGASWALKAKLYFELLKASKKDLVNAAARSETLGPIGHPITSEEHWINERIVDTSSTVEDTHNLFIQSCFAALEHWPRGSHWKKGKDDEHRRYKPYAIDSGYSSVDVHRDWLFFHFVLALKKRDFCKNSNEYFMNILRSFQGFDPENYPIPNLILGISVESENKIVFDVKLVEILSWISMETAEVALERMIEEFRSWKFGAAKHIAILGSSNISKLFWNYLGRDEYIKLYSLCNQFDQQNRQMECVATLCRMQLETIFSSFDPIISMHGKLNLPELYWQQEEKSERPSEERFFLDFKGVVSESVHLSTGWHSFLNDEVWVEKPYSSLLPKELLALILVSPLLELVNGQLSDIGRDVLYGFADNQGGLGIAVKVFQSPFSETRYKLFDLLIQCVKNSSVLVDDKKIVGLCEGVQDVVDEIEYEFLDF</sequence>
<keyword evidence="3" id="KW-1185">Reference proteome</keyword>
<evidence type="ECO:0000256" key="1">
    <source>
        <dbReference type="PROSITE-ProRule" id="PRU00339"/>
    </source>
</evidence>
<accession>A0A850T7R6</accession>
<dbReference type="InterPro" id="IPR019734">
    <property type="entry name" value="TPR_rpt"/>
</dbReference>
<reference evidence="2 3" key="1">
    <citation type="submission" date="2020-06" db="EMBL/GenBank/DDBJ databases">
        <title>High-quality draft genome of sulfate reducer Desulfobacter latus type strain AcrS2 isolated from marine sediment.</title>
        <authorList>
            <person name="Hoppe M."/>
            <person name="Larsen C.K."/>
            <person name="Marshall I.P.G."/>
            <person name="Schramm A."/>
            <person name="Marietou A.G."/>
        </authorList>
    </citation>
    <scope>NUCLEOTIDE SEQUENCE [LARGE SCALE GENOMIC DNA]</scope>
    <source>
        <strain evidence="2 3">AcRS2</strain>
    </source>
</reference>
<feature type="repeat" description="TPR" evidence="1">
    <location>
        <begin position="192"/>
        <end position="225"/>
    </location>
</feature>
<comment type="caution">
    <text evidence="2">The sequence shown here is derived from an EMBL/GenBank/DDBJ whole genome shotgun (WGS) entry which is preliminary data.</text>
</comment>
<proteinExistence type="predicted"/>
<dbReference type="RefSeq" id="WP_178365913.1">
    <property type="nucleotide sequence ID" value="NZ_JACADJ010000012.1"/>
</dbReference>
<dbReference type="EMBL" id="JACADJ010000012">
    <property type="protein sequence ID" value="NWH04458.1"/>
    <property type="molecule type" value="Genomic_DNA"/>
</dbReference>
<name>A0A850T7R6_9BACT</name>
<protein>
    <submittedName>
        <fullName evidence="2">Tetratricopeptide repeat protein</fullName>
    </submittedName>
</protein>
<dbReference type="Proteomes" id="UP000553343">
    <property type="component" value="Unassembled WGS sequence"/>
</dbReference>
<dbReference type="AlphaFoldDB" id="A0A850T7R6"/>
<keyword evidence="1" id="KW-0802">TPR repeat</keyword>